<dbReference type="InterPro" id="IPR020610">
    <property type="entry name" value="Thiolase_AS"/>
</dbReference>
<keyword evidence="4 10" id="KW-0808">Transferase</keyword>
<dbReference type="Pfam" id="PF02803">
    <property type="entry name" value="Thiolase_C"/>
    <property type="match status" value="1"/>
</dbReference>
<evidence type="ECO:0000256" key="5">
    <source>
        <dbReference type="ARBA" id="ARBA00022723"/>
    </source>
</evidence>
<keyword evidence="14" id="KW-1185">Reference proteome</keyword>
<dbReference type="RefSeq" id="WP_133638524.1">
    <property type="nucleotide sequence ID" value="NZ_SNZV01000001.1"/>
</dbReference>
<evidence type="ECO:0000313" key="13">
    <source>
        <dbReference type="EMBL" id="TDS17401.1"/>
    </source>
</evidence>
<dbReference type="GO" id="GO:0003985">
    <property type="term" value="F:acetyl-CoA C-acetyltransferase activity"/>
    <property type="evidence" value="ECO:0007669"/>
    <property type="project" value="UniProtKB-EC"/>
</dbReference>
<evidence type="ECO:0000256" key="7">
    <source>
        <dbReference type="ARBA" id="ARBA00022958"/>
    </source>
</evidence>
<dbReference type="EMBL" id="SNZV01000001">
    <property type="protein sequence ID" value="TDS17401.1"/>
    <property type="molecule type" value="Genomic_DNA"/>
</dbReference>
<dbReference type="InterPro" id="IPR020616">
    <property type="entry name" value="Thiolase_N"/>
</dbReference>
<feature type="domain" description="Thiolase N-terminal" evidence="11">
    <location>
        <begin position="6"/>
        <end position="263"/>
    </location>
</feature>
<feature type="active site" description="Proton acceptor" evidence="9">
    <location>
        <position position="379"/>
    </location>
</feature>
<protein>
    <recommendedName>
        <fullName evidence="3">acetyl-CoA C-acetyltransferase</fullName>
        <ecNumber evidence="3">2.3.1.9</ecNumber>
    </recommendedName>
</protein>
<dbReference type="SUPFAM" id="SSF53901">
    <property type="entry name" value="Thiolase-like"/>
    <property type="match status" value="2"/>
</dbReference>
<evidence type="ECO:0000313" key="14">
    <source>
        <dbReference type="Proteomes" id="UP000294752"/>
    </source>
</evidence>
<dbReference type="PIRSF" id="PIRSF000429">
    <property type="entry name" value="Ac-CoA_Ac_transf"/>
    <property type="match status" value="1"/>
</dbReference>
<dbReference type="GO" id="GO:0006635">
    <property type="term" value="P:fatty acid beta-oxidation"/>
    <property type="evidence" value="ECO:0007669"/>
    <property type="project" value="TreeGrafter"/>
</dbReference>
<accession>A0A4R7DAV7</accession>
<dbReference type="FunFam" id="3.40.47.10:FF:000007">
    <property type="entry name" value="acetyl-CoA acetyltransferase, mitochondrial"/>
    <property type="match status" value="1"/>
</dbReference>
<evidence type="ECO:0000256" key="4">
    <source>
        <dbReference type="ARBA" id="ARBA00022679"/>
    </source>
</evidence>
<organism evidence="13 14">
    <name type="scientific">Sphingobacterium paludis</name>
    <dbReference type="NCBI Taxonomy" id="1476465"/>
    <lineage>
        <taxon>Bacteria</taxon>
        <taxon>Pseudomonadati</taxon>
        <taxon>Bacteroidota</taxon>
        <taxon>Sphingobacteriia</taxon>
        <taxon>Sphingobacteriales</taxon>
        <taxon>Sphingobacteriaceae</taxon>
        <taxon>Sphingobacterium</taxon>
    </lineage>
</organism>
<sequence>MVKKRVFIVAAKRTPIGSFGGGLSSLSAVELGAKAVGAALQQSAIDPAEIDEILMGCVLQAGLRQAPARQVAKLAGLPDSVSATTINKVCASGMKAVSLAAQSILLGDADVVVAGGMESMSKVPYYASSARWGAKYGSGTLLDGLQEDGLSDAYNGEAMGVIGELCADRYQISREEQDQYAISSYQRSQQAWETNKFEAEVMPVTLKTRRGEQVIATDEAFKLVDFDKLPQLRPVFKDAGTITAANASTISDGAAAVVLVSEEKLHALALTPLAEVVAYADAEQDPDWFTTSPSVATEKVLKKAGLSLADIDFFEFNEAFAVVALVNAQLLGIPLEKVNRYGGAVALGHPLGCSGARILVTLSSILKQEEGTYGLAAICNGGGGASAIVLKRV</sequence>
<dbReference type="AlphaFoldDB" id="A0A4R7DAV7"/>
<comment type="subunit">
    <text evidence="2">Homotetramer.</text>
</comment>
<dbReference type="PROSITE" id="PS00099">
    <property type="entry name" value="THIOLASE_3"/>
    <property type="match status" value="1"/>
</dbReference>
<proteinExistence type="inferred from homology"/>
<keyword evidence="5" id="KW-0479">Metal-binding</keyword>
<dbReference type="NCBIfam" id="TIGR01930">
    <property type="entry name" value="AcCoA-C-Actrans"/>
    <property type="match status" value="1"/>
</dbReference>
<feature type="active site" description="Proton acceptor" evidence="9">
    <location>
        <position position="349"/>
    </location>
</feature>
<dbReference type="EC" id="2.3.1.9" evidence="3"/>
<dbReference type="InterPro" id="IPR016039">
    <property type="entry name" value="Thiolase-like"/>
</dbReference>
<evidence type="ECO:0000256" key="6">
    <source>
        <dbReference type="ARBA" id="ARBA00022946"/>
    </source>
</evidence>
<evidence type="ECO:0000256" key="3">
    <source>
        <dbReference type="ARBA" id="ARBA00012705"/>
    </source>
</evidence>
<evidence type="ECO:0000256" key="8">
    <source>
        <dbReference type="ARBA" id="ARBA00023315"/>
    </source>
</evidence>
<dbReference type="PROSITE" id="PS00098">
    <property type="entry name" value="THIOLASE_1"/>
    <property type="match status" value="1"/>
</dbReference>
<dbReference type="CDD" id="cd00751">
    <property type="entry name" value="thiolase"/>
    <property type="match status" value="1"/>
</dbReference>
<dbReference type="OrthoDB" id="9764892at2"/>
<reference evidence="13 14" key="1">
    <citation type="submission" date="2019-03" db="EMBL/GenBank/DDBJ databases">
        <title>Genomic Encyclopedia of Type Strains, Phase III (KMG-III): the genomes of soil and plant-associated and newly described type strains.</title>
        <authorList>
            <person name="Whitman W."/>
        </authorList>
    </citation>
    <scope>NUCLEOTIDE SEQUENCE [LARGE SCALE GENOMIC DNA]</scope>
    <source>
        <strain evidence="13 14">CGMCC 1.12801</strain>
    </source>
</reference>
<feature type="active site" description="Acyl-thioester intermediate" evidence="9">
    <location>
        <position position="90"/>
    </location>
</feature>
<evidence type="ECO:0000256" key="9">
    <source>
        <dbReference type="PIRSR" id="PIRSR000429-1"/>
    </source>
</evidence>
<evidence type="ECO:0000259" key="12">
    <source>
        <dbReference type="Pfam" id="PF02803"/>
    </source>
</evidence>
<dbReference type="GO" id="GO:0046872">
    <property type="term" value="F:metal ion binding"/>
    <property type="evidence" value="ECO:0007669"/>
    <property type="project" value="UniProtKB-KW"/>
</dbReference>
<dbReference type="InterPro" id="IPR002155">
    <property type="entry name" value="Thiolase"/>
</dbReference>
<dbReference type="InterPro" id="IPR020617">
    <property type="entry name" value="Thiolase_C"/>
</dbReference>
<keyword evidence="6" id="KW-0809">Transit peptide</keyword>
<keyword evidence="7" id="KW-0630">Potassium</keyword>
<dbReference type="PANTHER" id="PTHR18919:SF156">
    <property type="entry name" value="ACETYL-COA ACETYLTRANSFERASE, MITOCHONDRIAL"/>
    <property type="match status" value="1"/>
</dbReference>
<dbReference type="PANTHER" id="PTHR18919">
    <property type="entry name" value="ACETYL-COA C-ACYLTRANSFERASE"/>
    <property type="match status" value="1"/>
</dbReference>
<comment type="similarity">
    <text evidence="1 10">Belongs to the thiolase-like superfamily. Thiolase family.</text>
</comment>
<dbReference type="InterPro" id="IPR020615">
    <property type="entry name" value="Thiolase_acyl_enz_int_AS"/>
</dbReference>
<evidence type="ECO:0000256" key="2">
    <source>
        <dbReference type="ARBA" id="ARBA00011881"/>
    </source>
</evidence>
<dbReference type="Gene3D" id="3.40.47.10">
    <property type="match status" value="2"/>
</dbReference>
<dbReference type="Pfam" id="PF00108">
    <property type="entry name" value="Thiolase_N"/>
    <property type="match status" value="1"/>
</dbReference>
<evidence type="ECO:0000256" key="10">
    <source>
        <dbReference type="RuleBase" id="RU003557"/>
    </source>
</evidence>
<evidence type="ECO:0000259" key="11">
    <source>
        <dbReference type="Pfam" id="PF00108"/>
    </source>
</evidence>
<comment type="caution">
    <text evidence="13">The sequence shown here is derived from an EMBL/GenBank/DDBJ whole genome shotgun (WGS) entry which is preliminary data.</text>
</comment>
<feature type="domain" description="Thiolase C-terminal" evidence="12">
    <location>
        <begin position="270"/>
        <end position="391"/>
    </location>
</feature>
<evidence type="ECO:0000256" key="1">
    <source>
        <dbReference type="ARBA" id="ARBA00010982"/>
    </source>
</evidence>
<dbReference type="PROSITE" id="PS00737">
    <property type="entry name" value="THIOLASE_2"/>
    <property type="match status" value="1"/>
</dbReference>
<dbReference type="Proteomes" id="UP000294752">
    <property type="component" value="Unassembled WGS sequence"/>
</dbReference>
<name>A0A4R7DAV7_9SPHI</name>
<dbReference type="InterPro" id="IPR020613">
    <property type="entry name" value="Thiolase_CS"/>
</dbReference>
<keyword evidence="8 10" id="KW-0012">Acyltransferase</keyword>
<gene>
    <name evidence="13" type="ORF">B0I21_101266</name>
</gene>